<reference evidence="1" key="1">
    <citation type="journal article" date="2014" name="Int. J. Syst. Evol. Microbiol.">
        <title>Complete genome sequence of Corynebacterium casei LMG S-19264T (=DSM 44701T), isolated from a smear-ripened cheese.</title>
        <authorList>
            <consortium name="US DOE Joint Genome Institute (JGI-PGF)"/>
            <person name="Walter F."/>
            <person name="Albersmeier A."/>
            <person name="Kalinowski J."/>
            <person name="Ruckert C."/>
        </authorList>
    </citation>
    <scope>NUCLEOTIDE SEQUENCE</scope>
    <source>
        <strain evidence="1">JCM 4369</strain>
    </source>
</reference>
<dbReference type="RefSeq" id="WP_229854127.1">
    <property type="nucleotide sequence ID" value="NZ_BMTD01000005.1"/>
</dbReference>
<keyword evidence="2" id="KW-1185">Reference proteome</keyword>
<evidence type="ECO:0000313" key="2">
    <source>
        <dbReference type="Proteomes" id="UP000618795"/>
    </source>
</evidence>
<gene>
    <name evidence="1" type="ORF">GCM10010260_30920</name>
</gene>
<dbReference type="EMBL" id="BMTD01000005">
    <property type="protein sequence ID" value="GGU93680.1"/>
    <property type="molecule type" value="Genomic_DNA"/>
</dbReference>
<dbReference type="Proteomes" id="UP000618795">
    <property type="component" value="Unassembled WGS sequence"/>
</dbReference>
<organism evidence="1 2">
    <name type="scientific">Streptomyces filipinensis</name>
    <dbReference type="NCBI Taxonomy" id="66887"/>
    <lineage>
        <taxon>Bacteria</taxon>
        <taxon>Bacillati</taxon>
        <taxon>Actinomycetota</taxon>
        <taxon>Actinomycetes</taxon>
        <taxon>Kitasatosporales</taxon>
        <taxon>Streptomycetaceae</taxon>
        <taxon>Streptomyces</taxon>
    </lineage>
</organism>
<accession>A0A918IA59</accession>
<protein>
    <recommendedName>
        <fullName evidence="3">Transposase</fullName>
    </recommendedName>
</protein>
<dbReference type="AlphaFoldDB" id="A0A918IA59"/>
<proteinExistence type="predicted"/>
<reference evidence="1" key="2">
    <citation type="submission" date="2020-09" db="EMBL/GenBank/DDBJ databases">
        <authorList>
            <person name="Sun Q."/>
            <person name="Ohkuma M."/>
        </authorList>
    </citation>
    <scope>NUCLEOTIDE SEQUENCE</scope>
    <source>
        <strain evidence="1">JCM 4369</strain>
    </source>
</reference>
<sequence>MHSRKALTSIYLLAQGVDVFDVNRLDRADRRRRGKSDRVDAQAAARAVLSGRARAQAKSKLFPSLAERQRARLPFGSYSFGGTPQDERSGSMS</sequence>
<evidence type="ECO:0008006" key="3">
    <source>
        <dbReference type="Google" id="ProtNLM"/>
    </source>
</evidence>
<name>A0A918IA59_9ACTN</name>
<comment type="caution">
    <text evidence="1">The sequence shown here is derived from an EMBL/GenBank/DDBJ whole genome shotgun (WGS) entry which is preliminary data.</text>
</comment>
<evidence type="ECO:0000313" key="1">
    <source>
        <dbReference type="EMBL" id="GGU93680.1"/>
    </source>
</evidence>